<evidence type="ECO:0000259" key="2">
    <source>
        <dbReference type="Pfam" id="PF06025"/>
    </source>
</evidence>
<dbReference type="AlphaFoldDB" id="X6NK33"/>
<evidence type="ECO:0000313" key="4">
    <source>
        <dbReference type="Proteomes" id="UP000023152"/>
    </source>
</evidence>
<protein>
    <recommendedName>
        <fullName evidence="2">DUF913 domain-containing protein</fullName>
    </recommendedName>
</protein>
<evidence type="ECO:0000256" key="1">
    <source>
        <dbReference type="SAM" id="MobiDB-lite"/>
    </source>
</evidence>
<feature type="region of interest" description="Disordered" evidence="1">
    <location>
        <begin position="239"/>
        <end position="263"/>
    </location>
</feature>
<feature type="domain" description="DUF913" evidence="2">
    <location>
        <begin position="89"/>
        <end position="225"/>
    </location>
</feature>
<sequence length="263" mass="29553">MNKKNKTKKKTNTCDKYSNTANKELVNVKEEAQDDKKTEGDVTVAESDIGATPEITRRYHQLTPIPTLQKKKRSDKKYAVLPVVPIPTENFGDDVYIRLCRLICHCIQNGVASGVPKMFHEFGLTQVFVDSIIKKGVPNRPQMFTVAVEAIRTVCLHQPAQQLVYESGVVGCLICCFSNPNYAKTLLGETSVEFAKKIDELLRHYPRFLSSITKAIIFMLKHLRNKETDEIFLLKDSNESTGSIGSTESNRPTKPTNELTTVT</sequence>
<proteinExistence type="predicted"/>
<comment type="caution">
    <text evidence="3">The sequence shown here is derived from an EMBL/GenBank/DDBJ whole genome shotgun (WGS) entry which is preliminary data.</text>
</comment>
<dbReference type="InterPro" id="IPR010314">
    <property type="entry name" value="E3_Ub_ligase_DUF913"/>
</dbReference>
<keyword evidence="4" id="KW-1185">Reference proteome</keyword>
<gene>
    <name evidence="3" type="ORF">RFI_10805</name>
</gene>
<dbReference type="Proteomes" id="UP000023152">
    <property type="component" value="Unassembled WGS sequence"/>
</dbReference>
<organism evidence="3 4">
    <name type="scientific">Reticulomyxa filosa</name>
    <dbReference type="NCBI Taxonomy" id="46433"/>
    <lineage>
        <taxon>Eukaryota</taxon>
        <taxon>Sar</taxon>
        <taxon>Rhizaria</taxon>
        <taxon>Retaria</taxon>
        <taxon>Foraminifera</taxon>
        <taxon>Monothalamids</taxon>
        <taxon>Reticulomyxidae</taxon>
        <taxon>Reticulomyxa</taxon>
    </lineage>
</organism>
<reference evidence="3 4" key="1">
    <citation type="journal article" date="2013" name="Curr. Biol.">
        <title>The Genome of the Foraminiferan Reticulomyxa filosa.</title>
        <authorList>
            <person name="Glockner G."/>
            <person name="Hulsmann N."/>
            <person name="Schleicher M."/>
            <person name="Noegel A.A."/>
            <person name="Eichinger L."/>
            <person name="Gallinger C."/>
            <person name="Pawlowski J."/>
            <person name="Sierra R."/>
            <person name="Euteneuer U."/>
            <person name="Pillet L."/>
            <person name="Moustafa A."/>
            <person name="Platzer M."/>
            <person name="Groth M."/>
            <person name="Szafranski K."/>
            <person name="Schliwa M."/>
        </authorList>
    </citation>
    <scope>NUCLEOTIDE SEQUENCE [LARGE SCALE GENOMIC DNA]</scope>
</reference>
<dbReference type="Pfam" id="PF06025">
    <property type="entry name" value="DUF913"/>
    <property type="match status" value="1"/>
</dbReference>
<feature type="non-terminal residue" evidence="3">
    <location>
        <position position="263"/>
    </location>
</feature>
<name>X6NK33_RETFI</name>
<accession>X6NK33</accession>
<dbReference type="EMBL" id="ASPP01007940">
    <property type="protein sequence ID" value="ETO26331.1"/>
    <property type="molecule type" value="Genomic_DNA"/>
</dbReference>
<evidence type="ECO:0000313" key="3">
    <source>
        <dbReference type="EMBL" id="ETO26331.1"/>
    </source>
</evidence>